<dbReference type="RefSeq" id="WP_091295479.1">
    <property type="nucleotide sequence ID" value="NZ_FNON01000008.1"/>
</dbReference>
<sequence length="260" mass="27637">MKLFGRDRDLSFGTRLRTAAAVCVTAVAVLVPGAQPANAVTPGDVKDALQTAYDLYNKFFANQLTLEQATAQIIDAINAAKSQILAHIDALAAAEVKDCARPAVGDFADITRLTLDQKQAFAREASACVSKADNRIPLLGEAAVDEIGFALNTVGPIALIARAYSGLTNPELTATLRNANTNLVARLKPSCIAHWLWPDATPQFVEVELICTAYNGHQGFDSVIVNRRKPSPPIDFTDAINAAAAGTSYPIGVAALRQIH</sequence>
<dbReference type="STRING" id="589385.SAMN05421504_108154"/>
<dbReference type="EMBL" id="FNON01000008">
    <property type="protein sequence ID" value="SDY98986.1"/>
    <property type="molecule type" value="Genomic_DNA"/>
</dbReference>
<evidence type="ECO:0000313" key="3">
    <source>
        <dbReference type="Proteomes" id="UP000199515"/>
    </source>
</evidence>
<name>A0A1H3PD04_9PSEU</name>
<accession>A0A1H3PD04</accession>
<keyword evidence="1" id="KW-0732">Signal</keyword>
<dbReference type="Proteomes" id="UP000199515">
    <property type="component" value="Unassembled WGS sequence"/>
</dbReference>
<evidence type="ECO:0000313" key="2">
    <source>
        <dbReference type="EMBL" id="SDY98986.1"/>
    </source>
</evidence>
<feature type="chain" id="PRO_5011524516" evidence="1">
    <location>
        <begin position="40"/>
        <end position="260"/>
    </location>
</feature>
<dbReference type="AlphaFoldDB" id="A0A1H3PD04"/>
<dbReference type="OrthoDB" id="7671932at2"/>
<feature type="signal peptide" evidence="1">
    <location>
        <begin position="1"/>
        <end position="39"/>
    </location>
</feature>
<organism evidence="2 3">
    <name type="scientific">Amycolatopsis xylanica</name>
    <dbReference type="NCBI Taxonomy" id="589385"/>
    <lineage>
        <taxon>Bacteria</taxon>
        <taxon>Bacillati</taxon>
        <taxon>Actinomycetota</taxon>
        <taxon>Actinomycetes</taxon>
        <taxon>Pseudonocardiales</taxon>
        <taxon>Pseudonocardiaceae</taxon>
        <taxon>Amycolatopsis</taxon>
    </lineage>
</organism>
<gene>
    <name evidence="2" type="ORF">SAMN05421504_108154</name>
</gene>
<protein>
    <submittedName>
        <fullName evidence="2">Uncharacterized protein</fullName>
    </submittedName>
</protein>
<proteinExistence type="predicted"/>
<keyword evidence="3" id="KW-1185">Reference proteome</keyword>
<evidence type="ECO:0000256" key="1">
    <source>
        <dbReference type="SAM" id="SignalP"/>
    </source>
</evidence>
<reference evidence="2 3" key="1">
    <citation type="submission" date="2016-10" db="EMBL/GenBank/DDBJ databases">
        <authorList>
            <person name="de Groot N.N."/>
        </authorList>
    </citation>
    <scope>NUCLEOTIDE SEQUENCE [LARGE SCALE GENOMIC DNA]</scope>
    <source>
        <strain evidence="2 3">CPCC 202699</strain>
    </source>
</reference>